<protein>
    <submittedName>
        <fullName evidence="2">Uncharacterized protein</fullName>
    </submittedName>
</protein>
<gene>
    <name evidence="2" type="ORF">LCGC14_0163870</name>
</gene>
<proteinExistence type="predicted"/>
<sequence>MTSERLTEVEQAARRLRAASPTGEDPVADYLEECIDEVRRLQAYNDRYVELLNRAEGAFHEKREDRLKDKVQSLKAALDLTGNAMNVLQIKARDAENDRLRKILTTIRNGTCQCPVLLHSEPLSTHRSTCPRRQASDALFEPEPTDA</sequence>
<dbReference type="EMBL" id="LAZR01000062">
    <property type="protein sequence ID" value="KKN96743.1"/>
    <property type="molecule type" value="Genomic_DNA"/>
</dbReference>
<comment type="caution">
    <text evidence="2">The sequence shown here is derived from an EMBL/GenBank/DDBJ whole genome shotgun (WGS) entry which is preliminary data.</text>
</comment>
<dbReference type="AlphaFoldDB" id="A0A0F9XWG9"/>
<accession>A0A0F9XWG9</accession>
<evidence type="ECO:0000313" key="2">
    <source>
        <dbReference type="EMBL" id="KKN96743.1"/>
    </source>
</evidence>
<name>A0A0F9XWG9_9ZZZZ</name>
<feature type="region of interest" description="Disordered" evidence="1">
    <location>
        <begin position="125"/>
        <end position="147"/>
    </location>
</feature>
<feature type="region of interest" description="Disordered" evidence="1">
    <location>
        <begin position="1"/>
        <end position="24"/>
    </location>
</feature>
<evidence type="ECO:0000256" key="1">
    <source>
        <dbReference type="SAM" id="MobiDB-lite"/>
    </source>
</evidence>
<organism evidence="2">
    <name type="scientific">marine sediment metagenome</name>
    <dbReference type="NCBI Taxonomy" id="412755"/>
    <lineage>
        <taxon>unclassified sequences</taxon>
        <taxon>metagenomes</taxon>
        <taxon>ecological metagenomes</taxon>
    </lineage>
</organism>
<feature type="compositionally biased region" description="Basic and acidic residues" evidence="1">
    <location>
        <begin position="1"/>
        <end position="13"/>
    </location>
</feature>
<reference evidence="2" key="1">
    <citation type="journal article" date="2015" name="Nature">
        <title>Complex archaea that bridge the gap between prokaryotes and eukaryotes.</title>
        <authorList>
            <person name="Spang A."/>
            <person name="Saw J.H."/>
            <person name="Jorgensen S.L."/>
            <person name="Zaremba-Niedzwiedzka K."/>
            <person name="Martijn J."/>
            <person name="Lind A.E."/>
            <person name="van Eijk R."/>
            <person name="Schleper C."/>
            <person name="Guy L."/>
            <person name="Ettema T.J."/>
        </authorList>
    </citation>
    <scope>NUCLEOTIDE SEQUENCE</scope>
</reference>